<dbReference type="Proteomes" id="UP000035929">
    <property type="component" value="Unassembled WGS sequence"/>
</dbReference>
<dbReference type="AlphaFoldDB" id="A0A0J6T0V5"/>
<comment type="caution">
    <text evidence="2">The sequence shown here is derived from an EMBL/GenBank/DDBJ whole genome shotgun (WGS) entry which is preliminary data.</text>
</comment>
<proteinExistence type="predicted"/>
<evidence type="ECO:0000313" key="3">
    <source>
        <dbReference type="Proteomes" id="UP000035929"/>
    </source>
</evidence>
<feature type="compositionally biased region" description="Pro residues" evidence="1">
    <location>
        <begin position="38"/>
        <end position="52"/>
    </location>
</feature>
<evidence type="ECO:0000313" key="2">
    <source>
        <dbReference type="EMBL" id="KMO39609.1"/>
    </source>
</evidence>
<accession>A0A0J6T0V5</accession>
<reference evidence="2 3" key="1">
    <citation type="submission" date="2015-03" db="EMBL/GenBank/DDBJ databases">
        <title>Genome sequencing of Methylobacterium aquaticum DSM16371 type strain.</title>
        <authorList>
            <person name="Chaudhry V."/>
            <person name="Patil P.B."/>
        </authorList>
    </citation>
    <scope>NUCLEOTIDE SEQUENCE [LARGE SCALE GENOMIC DNA]</scope>
    <source>
        <strain evidence="2 3">DSM 16371</strain>
    </source>
</reference>
<evidence type="ECO:0000256" key="1">
    <source>
        <dbReference type="SAM" id="MobiDB-lite"/>
    </source>
</evidence>
<gene>
    <name evidence="2" type="ORF">VP06_03835</name>
</gene>
<organism evidence="2 3">
    <name type="scientific">Methylobacterium aquaticum</name>
    <dbReference type="NCBI Taxonomy" id="270351"/>
    <lineage>
        <taxon>Bacteria</taxon>
        <taxon>Pseudomonadati</taxon>
        <taxon>Pseudomonadota</taxon>
        <taxon>Alphaproteobacteria</taxon>
        <taxon>Hyphomicrobiales</taxon>
        <taxon>Methylobacteriaceae</taxon>
        <taxon>Methylobacterium</taxon>
    </lineage>
</organism>
<name>A0A0J6T0V5_9HYPH</name>
<sequence>MPVREGGSYAADETGAVTRTGGTEQPDGHRVVEVDPAPEVPTLPAAPDPAPADAPTTHHPEA</sequence>
<dbReference type="EMBL" id="LABX01000030">
    <property type="protein sequence ID" value="KMO39609.1"/>
    <property type="molecule type" value="Genomic_DNA"/>
</dbReference>
<protein>
    <submittedName>
        <fullName evidence="2">Uncharacterized protein</fullName>
    </submittedName>
</protein>
<dbReference type="PATRIC" id="fig|270351.6.peg.4552"/>
<dbReference type="RefSeq" id="WP_048462521.1">
    <property type="nucleotide sequence ID" value="NZ_LABX01000030.1"/>
</dbReference>
<feature type="region of interest" description="Disordered" evidence="1">
    <location>
        <begin position="1"/>
        <end position="62"/>
    </location>
</feature>